<evidence type="ECO:0000313" key="2">
    <source>
        <dbReference type="EMBL" id="CAE07735.1"/>
    </source>
</evidence>
<protein>
    <recommendedName>
        <fullName evidence="4">Cofactor assembly of complex C subunit B</fullName>
    </recommendedName>
</protein>
<dbReference type="EMBL" id="BX569692">
    <property type="protein sequence ID" value="CAE07735.1"/>
    <property type="molecule type" value="Genomic_DNA"/>
</dbReference>
<keyword evidence="1" id="KW-0812">Transmembrane</keyword>
<evidence type="ECO:0000313" key="3">
    <source>
        <dbReference type="Proteomes" id="UP000001422"/>
    </source>
</evidence>
<dbReference type="InterPro" id="IPR021325">
    <property type="entry name" value="CCB2/CCB4"/>
</dbReference>
<keyword evidence="1" id="KW-0472">Membrane</keyword>
<dbReference type="HOGENOM" id="CLU_082867_2_0_3"/>
<dbReference type="RefSeq" id="WP_011128085.1">
    <property type="nucleotide sequence ID" value="NC_005070.1"/>
</dbReference>
<evidence type="ECO:0000256" key="1">
    <source>
        <dbReference type="SAM" id="Phobius"/>
    </source>
</evidence>
<dbReference type="GO" id="GO:0010190">
    <property type="term" value="P:cytochrome b6f complex assembly"/>
    <property type="evidence" value="ECO:0007669"/>
    <property type="project" value="TreeGrafter"/>
</dbReference>
<organism evidence="2 3">
    <name type="scientific">Parasynechococcus marenigrum (strain WH8102)</name>
    <dbReference type="NCBI Taxonomy" id="84588"/>
    <lineage>
        <taxon>Bacteria</taxon>
        <taxon>Bacillati</taxon>
        <taxon>Cyanobacteriota</taxon>
        <taxon>Cyanophyceae</taxon>
        <taxon>Synechococcales</taxon>
        <taxon>Prochlorococcaceae</taxon>
        <taxon>Parasynechococcus</taxon>
        <taxon>Parasynechococcus marenigrum</taxon>
    </lineage>
</organism>
<dbReference type="eggNOG" id="COG2203">
    <property type="taxonomic scope" value="Bacteria"/>
</dbReference>
<dbReference type="KEGG" id="syw:SYNW1220"/>
<dbReference type="PANTHER" id="PTHR34943">
    <property type="match status" value="1"/>
</dbReference>
<name>Q7U6W6_PARMW</name>
<dbReference type="Proteomes" id="UP000001422">
    <property type="component" value="Chromosome"/>
</dbReference>
<sequence>MPTPARVVLGCALVLLTLTLFNAGLAESITPELERAEVLCGMASVGLMLVAVLWTRADPTQAKPRPLSGEQGLQLDPDLDEAIREELAWGSHMLLTATPAATLLVFWRDQVLLRRGLLGDGDKAFTPGPICRRAMDRQTPISLVNTTLFPGRHEFDPVLDNLPAVLIVPLASEGVLILGGWSERCFSQADEQWLEGWGARLRTKLEGVTMEGRCGIDPA</sequence>
<reference evidence="2 3" key="1">
    <citation type="journal article" date="2003" name="Nature">
        <title>The genome of a motile marine Synechococcus.</title>
        <authorList>
            <person name="Palenik B."/>
            <person name="Brahamsha B."/>
            <person name="Larimer F."/>
            <person name="Land M."/>
            <person name="Hauser L."/>
            <person name="Chain P."/>
            <person name="Lamerdin J."/>
            <person name="Regala W."/>
            <person name="Allen E.A."/>
            <person name="McCarren J."/>
            <person name="Paulsen I."/>
            <person name="Dufresne A."/>
            <person name="Partensky F."/>
            <person name="Webb E."/>
            <person name="Waterbury J."/>
        </authorList>
    </citation>
    <scope>NUCLEOTIDE SEQUENCE [LARGE SCALE GENOMIC DNA]</scope>
    <source>
        <strain evidence="2 3">WH8102</strain>
    </source>
</reference>
<dbReference type="Pfam" id="PF11152">
    <property type="entry name" value="CCB2_CCB4"/>
    <property type="match status" value="1"/>
</dbReference>
<dbReference type="InterPro" id="IPR044705">
    <property type="entry name" value="CCB4"/>
</dbReference>
<keyword evidence="1" id="KW-1133">Transmembrane helix</keyword>
<evidence type="ECO:0008006" key="4">
    <source>
        <dbReference type="Google" id="ProtNLM"/>
    </source>
</evidence>
<proteinExistence type="predicted"/>
<dbReference type="AlphaFoldDB" id="Q7U6W6"/>
<gene>
    <name evidence="2" type="ordered locus">SYNW1220</name>
</gene>
<keyword evidence="3" id="KW-1185">Reference proteome</keyword>
<dbReference type="PANTHER" id="PTHR34943:SF2">
    <property type="entry name" value="PROTEIN COFACTOR ASSEMBLY OF COMPLEX C SUBUNIT B CCB4, CHLOROPLASTIC"/>
    <property type="match status" value="1"/>
</dbReference>
<accession>Q7U6W6</accession>
<feature type="transmembrane region" description="Helical" evidence="1">
    <location>
        <begin position="36"/>
        <end position="55"/>
    </location>
</feature>
<dbReference type="STRING" id="84588.SYNW1220"/>